<dbReference type="GO" id="GO:0005102">
    <property type="term" value="F:signaling receptor binding"/>
    <property type="evidence" value="ECO:0000318"/>
    <property type="project" value="GO_Central"/>
</dbReference>
<evidence type="ECO:0000256" key="5">
    <source>
        <dbReference type="ARBA" id="ARBA00022729"/>
    </source>
</evidence>
<dbReference type="PANTHER" id="PTHR39940:SF4">
    <property type="entry name" value="PROTEIN TRUNK"/>
    <property type="match status" value="1"/>
</dbReference>
<dbReference type="HOGENOM" id="CLU_1103538_0_0_1"/>
<dbReference type="STRING" id="7070.D6WCG7"/>
<dbReference type="InterPro" id="IPR029034">
    <property type="entry name" value="Cystine-knot_cytokine"/>
</dbReference>
<evidence type="ECO:0000313" key="7">
    <source>
        <dbReference type="EMBL" id="EEZ99351.1"/>
    </source>
</evidence>
<keyword evidence="5 6" id="KW-0732">Signal</keyword>
<comment type="similarity">
    <text evidence="2">Belongs to the noggin family.</text>
</comment>
<dbReference type="Pfam" id="PF05806">
    <property type="entry name" value="Noggin"/>
    <property type="match status" value="1"/>
</dbReference>
<evidence type="ECO:0000313" key="8">
    <source>
        <dbReference type="Proteomes" id="UP000007266"/>
    </source>
</evidence>
<evidence type="ECO:0000256" key="3">
    <source>
        <dbReference type="ARBA" id="ARBA00022473"/>
    </source>
</evidence>
<dbReference type="OrthoDB" id="5950649at2759"/>
<dbReference type="SUPFAM" id="SSF57501">
    <property type="entry name" value="Cystine-knot cytokines"/>
    <property type="match status" value="1"/>
</dbReference>
<organism evidence="7 8">
    <name type="scientific">Tribolium castaneum</name>
    <name type="common">Red flour beetle</name>
    <dbReference type="NCBI Taxonomy" id="7070"/>
    <lineage>
        <taxon>Eukaryota</taxon>
        <taxon>Metazoa</taxon>
        <taxon>Ecdysozoa</taxon>
        <taxon>Arthropoda</taxon>
        <taxon>Hexapoda</taxon>
        <taxon>Insecta</taxon>
        <taxon>Pterygota</taxon>
        <taxon>Neoptera</taxon>
        <taxon>Endopterygota</taxon>
        <taxon>Coleoptera</taxon>
        <taxon>Polyphaga</taxon>
        <taxon>Cucujiformia</taxon>
        <taxon>Tenebrionidae</taxon>
        <taxon>Tenebrionidae incertae sedis</taxon>
        <taxon>Tribolium</taxon>
    </lineage>
</organism>
<proteinExistence type="inferred from homology"/>
<keyword evidence="8" id="KW-1185">Reference proteome</keyword>
<feature type="signal peptide" evidence="6">
    <location>
        <begin position="1"/>
        <end position="18"/>
    </location>
</feature>
<accession>D6WCG7</accession>
<dbReference type="eggNOG" id="ENOG502SBEB">
    <property type="taxonomic scope" value="Eukaryota"/>
</dbReference>
<protein>
    <submittedName>
        <fullName evidence="7">Trunk</fullName>
    </submittedName>
</protein>
<reference evidence="7 8" key="1">
    <citation type="journal article" date="2008" name="Nature">
        <title>The genome of the model beetle and pest Tribolium castaneum.</title>
        <authorList>
            <consortium name="Tribolium Genome Sequencing Consortium"/>
            <person name="Richards S."/>
            <person name="Gibbs R.A."/>
            <person name="Weinstock G.M."/>
            <person name="Brown S.J."/>
            <person name="Denell R."/>
            <person name="Beeman R.W."/>
            <person name="Gibbs R."/>
            <person name="Beeman R.W."/>
            <person name="Brown S.J."/>
            <person name="Bucher G."/>
            <person name="Friedrich M."/>
            <person name="Grimmelikhuijzen C.J."/>
            <person name="Klingler M."/>
            <person name="Lorenzen M."/>
            <person name="Richards S."/>
            <person name="Roth S."/>
            <person name="Schroder R."/>
            <person name="Tautz D."/>
            <person name="Zdobnov E.M."/>
            <person name="Muzny D."/>
            <person name="Gibbs R.A."/>
            <person name="Weinstock G.M."/>
            <person name="Attaway T."/>
            <person name="Bell S."/>
            <person name="Buhay C.J."/>
            <person name="Chandrabose M.N."/>
            <person name="Chavez D."/>
            <person name="Clerk-Blankenburg K.P."/>
            <person name="Cree A."/>
            <person name="Dao M."/>
            <person name="Davis C."/>
            <person name="Chacko J."/>
            <person name="Dinh H."/>
            <person name="Dugan-Rocha S."/>
            <person name="Fowler G."/>
            <person name="Garner T.T."/>
            <person name="Garnes J."/>
            <person name="Gnirke A."/>
            <person name="Hawes A."/>
            <person name="Hernandez J."/>
            <person name="Hines S."/>
            <person name="Holder M."/>
            <person name="Hume J."/>
            <person name="Jhangiani S.N."/>
            <person name="Joshi V."/>
            <person name="Khan Z.M."/>
            <person name="Jackson L."/>
            <person name="Kovar C."/>
            <person name="Kowis A."/>
            <person name="Lee S."/>
            <person name="Lewis L.R."/>
            <person name="Margolis J."/>
            <person name="Morgan M."/>
            <person name="Nazareth L.V."/>
            <person name="Nguyen N."/>
            <person name="Okwuonu G."/>
            <person name="Parker D."/>
            <person name="Richards S."/>
            <person name="Ruiz S.J."/>
            <person name="Santibanez J."/>
            <person name="Savard J."/>
            <person name="Scherer S.E."/>
            <person name="Schneider B."/>
            <person name="Sodergren E."/>
            <person name="Tautz D."/>
            <person name="Vattahil S."/>
            <person name="Villasana D."/>
            <person name="White C.S."/>
            <person name="Wright R."/>
            <person name="Park Y."/>
            <person name="Beeman R.W."/>
            <person name="Lord J."/>
            <person name="Oppert B."/>
            <person name="Lorenzen M."/>
            <person name="Brown S."/>
            <person name="Wang L."/>
            <person name="Savard J."/>
            <person name="Tautz D."/>
            <person name="Richards S."/>
            <person name="Weinstock G."/>
            <person name="Gibbs R.A."/>
            <person name="Liu Y."/>
            <person name="Worley K."/>
            <person name="Weinstock G."/>
            <person name="Elsik C.G."/>
            <person name="Reese J.T."/>
            <person name="Elhaik E."/>
            <person name="Landan G."/>
            <person name="Graur D."/>
            <person name="Arensburger P."/>
            <person name="Atkinson P."/>
            <person name="Beeman R.W."/>
            <person name="Beidler J."/>
            <person name="Brown S.J."/>
            <person name="Demuth J.P."/>
            <person name="Drury D.W."/>
            <person name="Du Y.Z."/>
            <person name="Fujiwara H."/>
            <person name="Lorenzen M."/>
            <person name="Maselli V."/>
            <person name="Osanai M."/>
            <person name="Park Y."/>
            <person name="Robertson H.M."/>
            <person name="Tu Z."/>
            <person name="Wang J.J."/>
            <person name="Wang S."/>
            <person name="Richards S."/>
            <person name="Song H."/>
            <person name="Zhang L."/>
            <person name="Sodergren E."/>
            <person name="Werner D."/>
            <person name="Stanke M."/>
            <person name="Morgenstern B."/>
            <person name="Solovyev V."/>
            <person name="Kosarev P."/>
            <person name="Brown G."/>
            <person name="Chen H.C."/>
            <person name="Ermolaeva O."/>
            <person name="Hlavina W."/>
            <person name="Kapustin Y."/>
            <person name="Kiryutin B."/>
            <person name="Kitts P."/>
            <person name="Maglott D."/>
            <person name="Pruitt K."/>
            <person name="Sapojnikov V."/>
            <person name="Souvorov A."/>
            <person name="Mackey A.J."/>
            <person name="Waterhouse R.M."/>
            <person name="Wyder S."/>
            <person name="Zdobnov E.M."/>
            <person name="Zdobnov E.M."/>
            <person name="Wyder S."/>
            <person name="Kriventseva E.V."/>
            <person name="Kadowaki T."/>
            <person name="Bork P."/>
            <person name="Aranda M."/>
            <person name="Bao R."/>
            <person name="Beermann A."/>
            <person name="Berns N."/>
            <person name="Bolognesi R."/>
            <person name="Bonneton F."/>
            <person name="Bopp D."/>
            <person name="Brown S.J."/>
            <person name="Bucher G."/>
            <person name="Butts T."/>
            <person name="Chaumot A."/>
            <person name="Denell R.E."/>
            <person name="Ferrier D.E."/>
            <person name="Friedrich M."/>
            <person name="Gordon C.M."/>
            <person name="Jindra M."/>
            <person name="Klingler M."/>
            <person name="Lan Q."/>
            <person name="Lattorff H.M."/>
            <person name="Laudet V."/>
            <person name="von Levetsow C."/>
            <person name="Liu Z."/>
            <person name="Lutz R."/>
            <person name="Lynch J.A."/>
            <person name="da Fonseca R.N."/>
            <person name="Posnien N."/>
            <person name="Reuter R."/>
            <person name="Roth S."/>
            <person name="Savard J."/>
            <person name="Schinko J.B."/>
            <person name="Schmitt C."/>
            <person name="Schoppmeier M."/>
            <person name="Schroder R."/>
            <person name="Shippy T.D."/>
            <person name="Simonnet F."/>
            <person name="Marques-Souza H."/>
            <person name="Tautz D."/>
            <person name="Tomoyasu Y."/>
            <person name="Trauner J."/>
            <person name="Van der Zee M."/>
            <person name="Vervoort M."/>
            <person name="Wittkopp N."/>
            <person name="Wimmer E.A."/>
            <person name="Yang X."/>
            <person name="Jones A.K."/>
            <person name="Sattelle D.B."/>
            <person name="Ebert P.R."/>
            <person name="Nelson D."/>
            <person name="Scott J.G."/>
            <person name="Beeman R.W."/>
            <person name="Muthukrishnan S."/>
            <person name="Kramer K.J."/>
            <person name="Arakane Y."/>
            <person name="Beeman R.W."/>
            <person name="Zhu Q."/>
            <person name="Hogenkamp D."/>
            <person name="Dixit R."/>
            <person name="Oppert B."/>
            <person name="Jiang H."/>
            <person name="Zou Z."/>
            <person name="Marshall J."/>
            <person name="Elpidina E."/>
            <person name="Vinokurov K."/>
            <person name="Oppert C."/>
            <person name="Zou Z."/>
            <person name="Evans J."/>
            <person name="Lu Z."/>
            <person name="Zhao P."/>
            <person name="Sumathipala N."/>
            <person name="Altincicek B."/>
            <person name="Vilcinskas A."/>
            <person name="Williams M."/>
            <person name="Hultmark D."/>
            <person name="Hetru C."/>
            <person name="Jiang H."/>
            <person name="Grimmelikhuijzen C.J."/>
            <person name="Hauser F."/>
            <person name="Cazzamali G."/>
            <person name="Williamson M."/>
            <person name="Park Y."/>
            <person name="Li B."/>
            <person name="Tanaka Y."/>
            <person name="Predel R."/>
            <person name="Neupert S."/>
            <person name="Schachtner J."/>
            <person name="Verleyen P."/>
            <person name="Raible F."/>
            <person name="Bork P."/>
            <person name="Friedrich M."/>
            <person name="Walden K.K."/>
            <person name="Robertson H.M."/>
            <person name="Angeli S."/>
            <person name="Foret S."/>
            <person name="Bucher G."/>
            <person name="Schuetz S."/>
            <person name="Maleszka R."/>
            <person name="Wimmer E.A."/>
            <person name="Beeman R.W."/>
            <person name="Lorenzen M."/>
            <person name="Tomoyasu Y."/>
            <person name="Miller S.C."/>
            <person name="Grossmann D."/>
            <person name="Bucher G."/>
        </authorList>
    </citation>
    <scope>NUCLEOTIDE SEQUENCE [LARGE SCALE GENOMIC DNA]</scope>
    <source>
        <strain evidence="7 8">Georgia GA2</strain>
    </source>
</reference>
<comment type="subcellular location">
    <subcellularLocation>
        <location evidence="1">Secreted</location>
    </subcellularLocation>
</comment>
<dbReference type="KEGG" id="tca:660640"/>
<reference evidence="7 8" key="2">
    <citation type="journal article" date="2010" name="Nucleic Acids Res.">
        <title>BeetleBase in 2010: revisions to provide comprehensive genomic information for Tribolium castaneum.</title>
        <authorList>
            <person name="Kim H.S."/>
            <person name="Murphy T."/>
            <person name="Xia J."/>
            <person name="Caragea D."/>
            <person name="Park Y."/>
            <person name="Beeman R.W."/>
            <person name="Lorenzen M.D."/>
            <person name="Butcher S."/>
            <person name="Manak J.R."/>
            <person name="Brown S.J."/>
        </authorList>
    </citation>
    <scope>GENOME REANNOTATION</scope>
    <source>
        <strain evidence="7 8">Georgia GA2</strain>
    </source>
</reference>
<evidence type="ECO:0000256" key="2">
    <source>
        <dbReference type="ARBA" id="ARBA00007480"/>
    </source>
</evidence>
<name>D6WCG7_TRICA</name>
<dbReference type="PANTHER" id="PTHR39940">
    <property type="entry name" value="PROTHORACICOTROPIC HORMONE, ISOFORM F"/>
    <property type="match status" value="1"/>
</dbReference>
<evidence type="ECO:0000256" key="1">
    <source>
        <dbReference type="ARBA" id="ARBA00004613"/>
    </source>
</evidence>
<dbReference type="AlphaFoldDB" id="D6WCG7"/>
<evidence type="ECO:0000256" key="6">
    <source>
        <dbReference type="SAM" id="SignalP"/>
    </source>
</evidence>
<dbReference type="GO" id="GO:0005576">
    <property type="term" value="C:extracellular region"/>
    <property type="evidence" value="ECO:0007669"/>
    <property type="project" value="UniProtKB-SubCell"/>
</dbReference>
<dbReference type="OMA" id="RAVNFCC"/>
<dbReference type="InterPro" id="IPR052876">
    <property type="entry name" value="Insect_Hormone_Regulators"/>
</dbReference>
<keyword evidence="4" id="KW-0964">Secreted</keyword>
<gene>
    <name evidence="7" type="primary">AUGUSTUS-3.0.2_04893</name>
    <name evidence="7" type="ORF">TcasGA2_TC004893</name>
</gene>
<dbReference type="Proteomes" id="UP000007266">
    <property type="component" value="Linkage group 2"/>
</dbReference>
<sequence length="212" mass="24226">MCLILFLLTISILSVVDSAPLSRWEKNSICDELPVLVLGNILGGAFNPRYMSIEQPIEDKPQTGGKRGVSFGEDFYVDEDFIEQLDDKPAWDVTNLVVVSKKKLGLHRSKRGVDYLQQWHCKSKIEWTDLGPDYFPRYLKSVVCLSENCWFGLYKCKPRSFSVNLLRRKKGFCANGGKNNHKVGVAGLPNDLKELWVWEERAVNFCCDCTRI</sequence>
<evidence type="ECO:0000256" key="4">
    <source>
        <dbReference type="ARBA" id="ARBA00022525"/>
    </source>
</evidence>
<dbReference type="InterPro" id="IPR008717">
    <property type="entry name" value="Noggin"/>
</dbReference>
<dbReference type="Gene3D" id="2.10.90.10">
    <property type="entry name" value="Cystine-knot cytokines"/>
    <property type="match status" value="1"/>
</dbReference>
<keyword evidence="3" id="KW-0217">Developmental protein</keyword>
<feature type="chain" id="PRO_5003089153" evidence="6">
    <location>
        <begin position="19"/>
        <end position="212"/>
    </location>
</feature>
<dbReference type="EMBL" id="KQ971311">
    <property type="protein sequence ID" value="EEZ99351.1"/>
    <property type="molecule type" value="Genomic_DNA"/>
</dbReference>
<dbReference type="PhylomeDB" id="D6WCG7"/>